<dbReference type="InterPro" id="IPR011008">
    <property type="entry name" value="Dimeric_a/b-barrel"/>
</dbReference>
<dbReference type="PROSITE" id="PS51725">
    <property type="entry name" value="ABM"/>
    <property type="match status" value="1"/>
</dbReference>
<evidence type="ECO:0000259" key="1">
    <source>
        <dbReference type="PROSITE" id="PS51725"/>
    </source>
</evidence>
<dbReference type="SUPFAM" id="SSF54909">
    <property type="entry name" value="Dimeric alpha+beta barrel"/>
    <property type="match status" value="1"/>
</dbReference>
<comment type="caution">
    <text evidence="2">The sequence shown here is derived from an EMBL/GenBank/DDBJ whole genome shotgun (WGS) entry which is preliminary data.</text>
</comment>
<dbReference type="InterPro" id="IPR007138">
    <property type="entry name" value="ABM_dom"/>
</dbReference>
<accession>A0A8J3I7K2</accession>
<dbReference type="EMBL" id="BNJF01000007">
    <property type="protein sequence ID" value="GHO50076.1"/>
    <property type="molecule type" value="Genomic_DNA"/>
</dbReference>
<dbReference type="GO" id="GO:0004497">
    <property type="term" value="F:monooxygenase activity"/>
    <property type="evidence" value="ECO:0007669"/>
    <property type="project" value="UniProtKB-KW"/>
</dbReference>
<name>A0A8J3I7K2_9CHLR</name>
<dbReference type="RefSeq" id="WP_220199144.1">
    <property type="nucleotide sequence ID" value="NZ_BNJF01000007.1"/>
</dbReference>
<sequence length="108" mass="12295">MTMICKEQPLVTLINIFTVAPEQQKALLDNLIKVTQEIMYKQPGFISANLHKSLDGTKVTNYAQWRSRADFEAMLQNPEVRQHIRQASQIAISAEPTLYEVSFIAQSD</sequence>
<dbReference type="Gene3D" id="3.30.70.100">
    <property type="match status" value="1"/>
</dbReference>
<organism evidence="2 3">
    <name type="scientific">Ktedonospora formicarum</name>
    <dbReference type="NCBI Taxonomy" id="2778364"/>
    <lineage>
        <taxon>Bacteria</taxon>
        <taxon>Bacillati</taxon>
        <taxon>Chloroflexota</taxon>
        <taxon>Ktedonobacteria</taxon>
        <taxon>Ktedonobacterales</taxon>
        <taxon>Ktedonobacteraceae</taxon>
        <taxon>Ktedonospora</taxon>
    </lineage>
</organism>
<proteinExistence type="predicted"/>
<gene>
    <name evidence="2" type="ORF">KSX_82390</name>
</gene>
<dbReference type="Proteomes" id="UP000612362">
    <property type="component" value="Unassembled WGS sequence"/>
</dbReference>
<protein>
    <submittedName>
        <fullName evidence="2">Antibiotic biosynthesis monooxygenase</fullName>
    </submittedName>
</protein>
<keyword evidence="2" id="KW-0503">Monooxygenase</keyword>
<keyword evidence="2" id="KW-0560">Oxidoreductase</keyword>
<dbReference type="AlphaFoldDB" id="A0A8J3I7K2"/>
<reference evidence="2" key="1">
    <citation type="submission" date="2020-10" db="EMBL/GenBank/DDBJ databases">
        <title>Taxonomic study of unclassified bacteria belonging to the class Ktedonobacteria.</title>
        <authorList>
            <person name="Yabe S."/>
            <person name="Wang C.M."/>
            <person name="Zheng Y."/>
            <person name="Sakai Y."/>
            <person name="Cavaletti L."/>
            <person name="Monciardini P."/>
            <person name="Donadio S."/>
        </authorList>
    </citation>
    <scope>NUCLEOTIDE SEQUENCE</scope>
    <source>
        <strain evidence="2">SOSP1-1</strain>
    </source>
</reference>
<dbReference type="Pfam" id="PF03992">
    <property type="entry name" value="ABM"/>
    <property type="match status" value="1"/>
</dbReference>
<keyword evidence="3" id="KW-1185">Reference proteome</keyword>
<feature type="domain" description="ABM" evidence="1">
    <location>
        <begin position="11"/>
        <end position="101"/>
    </location>
</feature>
<evidence type="ECO:0000313" key="2">
    <source>
        <dbReference type="EMBL" id="GHO50076.1"/>
    </source>
</evidence>
<evidence type="ECO:0000313" key="3">
    <source>
        <dbReference type="Proteomes" id="UP000612362"/>
    </source>
</evidence>